<dbReference type="EMBL" id="JBICBT010001159">
    <property type="protein sequence ID" value="KAL3080590.1"/>
    <property type="molecule type" value="Genomic_DNA"/>
</dbReference>
<evidence type="ECO:0000256" key="1">
    <source>
        <dbReference type="SAM" id="SignalP"/>
    </source>
</evidence>
<feature type="chain" id="PRO_5044767829" evidence="1">
    <location>
        <begin position="23"/>
        <end position="430"/>
    </location>
</feature>
<sequence>MNNIRKQVMFFVILFLCHTSLGIDTEDVQKLADEISALTSSTLDIISKLRHVSKHAITFVRVASPIGSLIAAGADIAFKPESEEFKAIQKLHNFVEAKFAALSRHVEHQTNELKFFLTESDYYTSVTRPLNGIQRSYSGITDPFSNRTQYKCWLKTIMEGNHWRREQLFHFAEIVRLDLMKTTVIATQCANISSSGKPDKIEKEMHAIGVMLQEITSHMATWIEKKLEISWPIISKRYAIEATCTSPIEEGTDNYNSVALKIKKTLDQMGEERFFKNVLVFPNWKDERQLASICPEYYCIQLSDINGINAFVVRYEEGQYDKALNAFAWFDESMQLKMQALIESWQYYNASQPLSTLVDQMKEKIEGFADPDLYANVVILRTWMFFKKATVITYGYTWTYVRAVQTQQGMNSLVNPPVTDAEAFHTHLFL</sequence>
<proteinExistence type="predicted"/>
<accession>A0ABD2ISM4</accession>
<keyword evidence="3" id="KW-1185">Reference proteome</keyword>
<name>A0ABD2ISM4_9BILA</name>
<dbReference type="AlphaFoldDB" id="A0ABD2ISM4"/>
<feature type="signal peptide" evidence="1">
    <location>
        <begin position="1"/>
        <end position="22"/>
    </location>
</feature>
<organism evidence="2 3">
    <name type="scientific">Heterodera trifolii</name>
    <dbReference type="NCBI Taxonomy" id="157864"/>
    <lineage>
        <taxon>Eukaryota</taxon>
        <taxon>Metazoa</taxon>
        <taxon>Ecdysozoa</taxon>
        <taxon>Nematoda</taxon>
        <taxon>Chromadorea</taxon>
        <taxon>Rhabditida</taxon>
        <taxon>Tylenchina</taxon>
        <taxon>Tylenchomorpha</taxon>
        <taxon>Tylenchoidea</taxon>
        <taxon>Heteroderidae</taxon>
        <taxon>Heteroderinae</taxon>
        <taxon>Heterodera</taxon>
    </lineage>
</organism>
<dbReference type="Proteomes" id="UP001620626">
    <property type="component" value="Unassembled WGS sequence"/>
</dbReference>
<reference evidence="2 3" key="1">
    <citation type="submission" date="2024-10" db="EMBL/GenBank/DDBJ databases">
        <authorList>
            <person name="Kim D."/>
        </authorList>
    </citation>
    <scope>NUCLEOTIDE SEQUENCE [LARGE SCALE GENOMIC DNA]</scope>
    <source>
        <strain evidence="2">BH-2024</strain>
    </source>
</reference>
<protein>
    <submittedName>
        <fullName evidence="2">Uncharacterized protein</fullName>
    </submittedName>
</protein>
<comment type="caution">
    <text evidence="2">The sequence shown here is derived from an EMBL/GenBank/DDBJ whole genome shotgun (WGS) entry which is preliminary data.</text>
</comment>
<evidence type="ECO:0000313" key="3">
    <source>
        <dbReference type="Proteomes" id="UP001620626"/>
    </source>
</evidence>
<gene>
    <name evidence="2" type="ORF">niasHT_036536</name>
</gene>
<keyword evidence="1" id="KW-0732">Signal</keyword>
<evidence type="ECO:0000313" key="2">
    <source>
        <dbReference type="EMBL" id="KAL3080590.1"/>
    </source>
</evidence>